<keyword evidence="2" id="KW-1185">Reference proteome</keyword>
<dbReference type="AlphaFoldDB" id="A0A4Y6V368"/>
<dbReference type="KEGG" id="saca:FFV09_20000"/>
<dbReference type="EMBL" id="CP041217">
    <property type="protein sequence ID" value="QDH22937.1"/>
    <property type="molecule type" value="Genomic_DNA"/>
</dbReference>
<dbReference type="Proteomes" id="UP000316968">
    <property type="component" value="Chromosome"/>
</dbReference>
<dbReference type="RefSeq" id="WP_141449475.1">
    <property type="nucleotide sequence ID" value="NZ_CP041217.1"/>
</dbReference>
<evidence type="ECO:0000313" key="1">
    <source>
        <dbReference type="EMBL" id="QDH22937.1"/>
    </source>
</evidence>
<evidence type="ECO:0000313" key="2">
    <source>
        <dbReference type="Proteomes" id="UP000316968"/>
    </source>
</evidence>
<protein>
    <submittedName>
        <fullName evidence="1">Uncharacterized protein</fullName>
    </submittedName>
</protein>
<name>A0A4Y6V368_SACBS</name>
<proteinExistence type="predicted"/>
<sequence length="93" mass="10109">MAIMTTTEADGRIKATLKVSLPNPGYELHIREVIYADGKAVVRYAVESPRPGLLYPHVITEAEAFVYLTGVPAEVTAEQIGRTPGRADAKLLE</sequence>
<dbReference type="OrthoDB" id="1738667at2"/>
<accession>A0A4Y6V368</accession>
<gene>
    <name evidence="1" type="ORF">FFV09_20000</name>
</gene>
<reference evidence="1 2" key="1">
    <citation type="submission" date="2019-06" db="EMBL/GenBank/DDBJ databases">
        <title>Saccharibacillus brassicae sp. nov., an endophytic bacterium isolated from Chinese cabbage seeds (Brassica pekinensis).</title>
        <authorList>
            <person name="Jiang L."/>
            <person name="Lee J."/>
            <person name="Kim S.W."/>
        </authorList>
    </citation>
    <scope>NUCLEOTIDE SEQUENCE [LARGE SCALE GENOMIC DNA]</scope>
    <source>
        <strain evidence="2">KCTC 43072 / ATSA2</strain>
    </source>
</reference>
<organism evidence="1 2">
    <name type="scientific">Saccharibacillus brassicae</name>
    <dbReference type="NCBI Taxonomy" id="2583377"/>
    <lineage>
        <taxon>Bacteria</taxon>
        <taxon>Bacillati</taxon>
        <taxon>Bacillota</taxon>
        <taxon>Bacilli</taxon>
        <taxon>Bacillales</taxon>
        <taxon>Paenibacillaceae</taxon>
        <taxon>Saccharibacillus</taxon>
    </lineage>
</organism>